<evidence type="ECO:0000256" key="1">
    <source>
        <dbReference type="SAM" id="MobiDB-lite"/>
    </source>
</evidence>
<reference evidence="3 4" key="1">
    <citation type="journal article" date="2023" name="Arcadia Sci">
        <title>De novo assembly of a long-read Amblyomma americanum tick genome.</title>
        <authorList>
            <person name="Chou S."/>
            <person name="Poskanzer K.E."/>
            <person name="Rollins M."/>
            <person name="Thuy-Boun P.S."/>
        </authorList>
    </citation>
    <scope>NUCLEOTIDE SEQUENCE [LARGE SCALE GENOMIC DNA]</scope>
    <source>
        <strain evidence="3">F_SG_1</strain>
        <tissue evidence="3">Salivary glands</tissue>
    </source>
</reference>
<organism evidence="3 4">
    <name type="scientific">Amblyomma americanum</name>
    <name type="common">Lone star tick</name>
    <dbReference type="NCBI Taxonomy" id="6943"/>
    <lineage>
        <taxon>Eukaryota</taxon>
        <taxon>Metazoa</taxon>
        <taxon>Ecdysozoa</taxon>
        <taxon>Arthropoda</taxon>
        <taxon>Chelicerata</taxon>
        <taxon>Arachnida</taxon>
        <taxon>Acari</taxon>
        <taxon>Parasitiformes</taxon>
        <taxon>Ixodida</taxon>
        <taxon>Ixodoidea</taxon>
        <taxon>Ixodidae</taxon>
        <taxon>Amblyomminae</taxon>
        <taxon>Amblyomma</taxon>
    </lineage>
</organism>
<accession>A0AAQ4EEW7</accession>
<feature type="region of interest" description="Disordered" evidence="1">
    <location>
        <begin position="1"/>
        <end position="22"/>
    </location>
</feature>
<dbReference type="AlphaFoldDB" id="A0AAQ4EEW7"/>
<gene>
    <name evidence="3" type="ORF">V5799_012293</name>
</gene>
<comment type="caution">
    <text evidence="3">The sequence shown here is derived from an EMBL/GenBank/DDBJ whole genome shotgun (WGS) entry which is preliminary data.</text>
</comment>
<sequence>MAAVGPAILRARNSSQARDPTHRPPFATLTSVLWYFFVSLAFTCIASRQICAAFNCMQIFLWCQAVL</sequence>
<protein>
    <submittedName>
        <fullName evidence="3">Uncharacterized protein</fullName>
    </submittedName>
</protein>
<keyword evidence="2" id="KW-0472">Membrane</keyword>
<evidence type="ECO:0000256" key="2">
    <source>
        <dbReference type="SAM" id="Phobius"/>
    </source>
</evidence>
<keyword evidence="4" id="KW-1185">Reference proteome</keyword>
<proteinExistence type="predicted"/>
<dbReference type="Proteomes" id="UP001321473">
    <property type="component" value="Unassembled WGS sequence"/>
</dbReference>
<feature type="transmembrane region" description="Helical" evidence="2">
    <location>
        <begin position="33"/>
        <end position="51"/>
    </location>
</feature>
<name>A0AAQ4EEW7_AMBAM</name>
<dbReference type="EMBL" id="JARKHS020017272">
    <property type="protein sequence ID" value="KAK8773172.1"/>
    <property type="molecule type" value="Genomic_DNA"/>
</dbReference>
<keyword evidence="2" id="KW-1133">Transmembrane helix</keyword>
<keyword evidence="2" id="KW-0812">Transmembrane</keyword>
<evidence type="ECO:0000313" key="3">
    <source>
        <dbReference type="EMBL" id="KAK8773172.1"/>
    </source>
</evidence>
<evidence type="ECO:0000313" key="4">
    <source>
        <dbReference type="Proteomes" id="UP001321473"/>
    </source>
</evidence>